<evidence type="ECO:0000256" key="6">
    <source>
        <dbReference type="ARBA" id="ARBA00022741"/>
    </source>
</evidence>
<dbReference type="InterPro" id="IPR014729">
    <property type="entry name" value="Rossmann-like_a/b/a_fold"/>
</dbReference>
<dbReference type="GO" id="GO:0035446">
    <property type="term" value="F:cysteine-glucosaminylinositol ligase activity"/>
    <property type="evidence" value="ECO:0007669"/>
    <property type="project" value="UniProtKB-EC"/>
</dbReference>
<dbReference type="Gene3D" id="3.40.50.620">
    <property type="entry name" value="HUPs"/>
    <property type="match status" value="1"/>
</dbReference>
<feature type="domain" description="tRNA synthetases class I catalytic" evidence="10">
    <location>
        <begin position="43"/>
        <end position="337"/>
    </location>
</feature>
<accession>A0A6J7E2C3</accession>
<dbReference type="EC" id="6.3.1.13" evidence="3"/>
<dbReference type="Gene3D" id="1.20.120.640">
    <property type="entry name" value="Anticodon-binding domain of a subclass of class I aminoacyl-tRNA synthetases"/>
    <property type="match status" value="1"/>
</dbReference>
<evidence type="ECO:0000259" key="10">
    <source>
        <dbReference type="Pfam" id="PF01406"/>
    </source>
</evidence>
<gene>
    <name evidence="11" type="ORF">UFOPK3401_01039</name>
</gene>
<dbReference type="AlphaFoldDB" id="A0A6J7E2C3"/>
<dbReference type="InterPro" id="IPR017812">
    <property type="entry name" value="Mycothiol_ligase_MshC"/>
</dbReference>
<dbReference type="SUPFAM" id="SSF52374">
    <property type="entry name" value="Nucleotidylyl transferase"/>
    <property type="match status" value="1"/>
</dbReference>
<proteinExistence type="inferred from homology"/>
<evidence type="ECO:0000256" key="3">
    <source>
        <dbReference type="ARBA" id="ARBA00012088"/>
    </source>
</evidence>
<evidence type="ECO:0000256" key="4">
    <source>
        <dbReference type="ARBA" id="ARBA00020068"/>
    </source>
</evidence>
<evidence type="ECO:0000313" key="11">
    <source>
        <dbReference type="EMBL" id="CAB4875240.1"/>
    </source>
</evidence>
<evidence type="ECO:0000256" key="1">
    <source>
        <dbReference type="ARBA" id="ARBA00003679"/>
    </source>
</evidence>
<keyword evidence="6" id="KW-0547">Nucleotide-binding</keyword>
<comment type="similarity">
    <text evidence="2">Belongs to the class-I aminoacyl-tRNA synthetase family. MshC subfamily.</text>
</comment>
<dbReference type="GO" id="GO:0006423">
    <property type="term" value="P:cysteinyl-tRNA aminoacylation"/>
    <property type="evidence" value="ECO:0007669"/>
    <property type="project" value="TreeGrafter"/>
</dbReference>
<reference evidence="11" key="1">
    <citation type="submission" date="2020-05" db="EMBL/GenBank/DDBJ databases">
        <authorList>
            <person name="Chiriac C."/>
            <person name="Salcher M."/>
            <person name="Ghai R."/>
            <person name="Kavagutti S V."/>
        </authorList>
    </citation>
    <scope>NUCLEOTIDE SEQUENCE</scope>
</reference>
<evidence type="ECO:0000256" key="8">
    <source>
        <dbReference type="ARBA" id="ARBA00033376"/>
    </source>
</evidence>
<dbReference type="GO" id="GO:0005524">
    <property type="term" value="F:ATP binding"/>
    <property type="evidence" value="ECO:0007669"/>
    <property type="project" value="UniProtKB-KW"/>
</dbReference>
<dbReference type="EMBL" id="CAFBLM010000047">
    <property type="protein sequence ID" value="CAB4875240.1"/>
    <property type="molecule type" value="Genomic_DNA"/>
</dbReference>
<name>A0A6J7E2C3_9ZZZZ</name>
<dbReference type="GO" id="GO:0010125">
    <property type="term" value="P:mycothiol biosynthetic process"/>
    <property type="evidence" value="ECO:0007669"/>
    <property type="project" value="InterPro"/>
</dbReference>
<dbReference type="NCBIfam" id="TIGR03447">
    <property type="entry name" value="mycothiol_MshC"/>
    <property type="match status" value="1"/>
</dbReference>
<comment type="function">
    <text evidence="1">Catalyzes the ATP-dependent condensation of GlcN-Ins and L-cysteine to form L-Cys-GlcN-Ins.</text>
</comment>
<evidence type="ECO:0000256" key="9">
    <source>
        <dbReference type="ARBA" id="ARBA00048350"/>
    </source>
</evidence>
<protein>
    <recommendedName>
        <fullName evidence="4">L-cysteine:1D-myo-inositol 2-amino-2-deoxy-alpha-D-glucopyranoside ligase</fullName>
        <ecNumber evidence="3">6.3.1.13</ecNumber>
    </recommendedName>
    <alternativeName>
        <fullName evidence="8">Mycothiol ligase</fullName>
    </alternativeName>
</protein>
<dbReference type="PRINTS" id="PR00983">
    <property type="entry name" value="TRNASYNTHCYS"/>
</dbReference>
<organism evidence="11">
    <name type="scientific">freshwater metagenome</name>
    <dbReference type="NCBI Taxonomy" id="449393"/>
    <lineage>
        <taxon>unclassified sequences</taxon>
        <taxon>metagenomes</taxon>
        <taxon>ecological metagenomes</taxon>
    </lineage>
</organism>
<dbReference type="GO" id="GO:0005829">
    <property type="term" value="C:cytosol"/>
    <property type="evidence" value="ECO:0007669"/>
    <property type="project" value="TreeGrafter"/>
</dbReference>
<dbReference type="InterPro" id="IPR032678">
    <property type="entry name" value="tRNA-synt_1_cat_dom"/>
</dbReference>
<dbReference type="PANTHER" id="PTHR10890">
    <property type="entry name" value="CYSTEINYL-TRNA SYNTHETASE"/>
    <property type="match status" value="1"/>
</dbReference>
<dbReference type="PANTHER" id="PTHR10890:SF3">
    <property type="entry name" value="CYSTEINE--TRNA LIGASE, CYTOPLASMIC"/>
    <property type="match status" value="1"/>
</dbReference>
<dbReference type="InterPro" id="IPR024909">
    <property type="entry name" value="Cys-tRNA/MSH_ligase"/>
</dbReference>
<dbReference type="Pfam" id="PF01406">
    <property type="entry name" value="tRNA-synt_1e"/>
    <property type="match status" value="1"/>
</dbReference>
<comment type="catalytic activity">
    <reaction evidence="9">
        <text>1D-myo-inositol 2-amino-2-deoxy-alpha-D-glucopyranoside + L-cysteine + ATP = 1D-myo-inositol 2-(L-cysteinylamino)-2-deoxy-alpha-D-glucopyranoside + AMP + diphosphate + H(+)</text>
        <dbReference type="Rhea" id="RHEA:26176"/>
        <dbReference type="ChEBI" id="CHEBI:15378"/>
        <dbReference type="ChEBI" id="CHEBI:30616"/>
        <dbReference type="ChEBI" id="CHEBI:33019"/>
        <dbReference type="ChEBI" id="CHEBI:35235"/>
        <dbReference type="ChEBI" id="CHEBI:58886"/>
        <dbReference type="ChEBI" id="CHEBI:58887"/>
        <dbReference type="ChEBI" id="CHEBI:456215"/>
        <dbReference type="EC" id="6.3.1.13"/>
    </reaction>
</comment>
<evidence type="ECO:0000256" key="2">
    <source>
        <dbReference type="ARBA" id="ARBA00007723"/>
    </source>
</evidence>
<evidence type="ECO:0000256" key="5">
    <source>
        <dbReference type="ARBA" id="ARBA00022598"/>
    </source>
</evidence>
<dbReference type="GO" id="GO:0004817">
    <property type="term" value="F:cysteine-tRNA ligase activity"/>
    <property type="evidence" value="ECO:0007669"/>
    <property type="project" value="TreeGrafter"/>
</dbReference>
<evidence type="ECO:0000256" key="7">
    <source>
        <dbReference type="ARBA" id="ARBA00022840"/>
    </source>
</evidence>
<keyword evidence="5" id="KW-0436">Ligase</keyword>
<keyword evidence="7" id="KW-0067">ATP-binding</keyword>
<sequence>MRSWEHGEIPVLGDPAPATSLLIFDSAKQKMQPIVQDLDPHSDFRMYVCGITPYDAAHLGHASTYIAFDLLQRAVRDLGFGVHYVQNVTDVDDPLLERALITGDHWSELAEREIARFRDDMQALGVIPPAEFLGVVESMSAISSMIDQLRNTGAAYQVDQDWYFDTSMDSAFGLISQLSHDAMMQVFAERGGDPARAGKKNALDPLLWMARRDSDPYWESPMGQGRPGWHVECVAIATAMLGVEFDLQGGGSDLIFPHHQMCDSLARVQFGQPFATFYAHTGMVALHGEKMSKSKGNLEFVSRLREQGNDPMAIRLALMAQHYRSDWEWKPELLDRATVRLQRWRAALARDTTPDVRQLVSDLRSALSQDLDSPAALDAVDQWANTSGDDVTGGQSAADAINALLGVRL</sequence>